<evidence type="ECO:0000313" key="3">
    <source>
        <dbReference type="Proteomes" id="UP000620104"/>
    </source>
</evidence>
<name>A0A8H3TU50_9TREE</name>
<evidence type="ECO:0000313" key="2">
    <source>
        <dbReference type="EMBL" id="GHJ87104.1"/>
    </source>
</evidence>
<protein>
    <submittedName>
        <fullName evidence="2">Uncharacterized protein</fullName>
    </submittedName>
</protein>
<feature type="region of interest" description="Disordered" evidence="1">
    <location>
        <begin position="1"/>
        <end position="37"/>
    </location>
</feature>
<organism evidence="2 3">
    <name type="scientific">Naganishia liquefaciens</name>
    <dbReference type="NCBI Taxonomy" id="104408"/>
    <lineage>
        <taxon>Eukaryota</taxon>
        <taxon>Fungi</taxon>
        <taxon>Dikarya</taxon>
        <taxon>Basidiomycota</taxon>
        <taxon>Agaricomycotina</taxon>
        <taxon>Tremellomycetes</taxon>
        <taxon>Filobasidiales</taxon>
        <taxon>Filobasidiaceae</taxon>
        <taxon>Naganishia</taxon>
    </lineage>
</organism>
<feature type="region of interest" description="Disordered" evidence="1">
    <location>
        <begin position="53"/>
        <end position="85"/>
    </location>
</feature>
<dbReference type="Proteomes" id="UP000620104">
    <property type="component" value="Unassembled WGS sequence"/>
</dbReference>
<evidence type="ECO:0000256" key="1">
    <source>
        <dbReference type="SAM" id="MobiDB-lite"/>
    </source>
</evidence>
<accession>A0A8H3TU50</accession>
<feature type="compositionally biased region" description="Polar residues" evidence="1">
    <location>
        <begin position="1"/>
        <end position="36"/>
    </location>
</feature>
<keyword evidence="3" id="KW-1185">Reference proteome</keyword>
<reference evidence="2" key="1">
    <citation type="submission" date="2020-07" db="EMBL/GenBank/DDBJ databases">
        <title>Draft Genome Sequence of a Deep-Sea Yeast, Naganishia (Cryptococcus) liquefaciens strain N6.</title>
        <authorList>
            <person name="Han Y.W."/>
            <person name="Kajitani R."/>
            <person name="Morimoto H."/>
            <person name="Parhat M."/>
            <person name="Tsubouchi H."/>
            <person name="Bakenova O."/>
            <person name="Ogata M."/>
            <person name="Argunhan B."/>
            <person name="Aoki R."/>
            <person name="Kajiwara S."/>
            <person name="Itoh T."/>
            <person name="Iwasaki H."/>
        </authorList>
    </citation>
    <scope>NUCLEOTIDE SEQUENCE</scope>
    <source>
        <strain evidence="2">N6</strain>
    </source>
</reference>
<gene>
    <name evidence="2" type="ORF">NliqN6_3506</name>
</gene>
<sequence length="162" mass="18370">MTTLPSQSCLATSTAATEENPPATSSPEANATSAEFSATGFMLPEQYTWDSGMRDFSKVTQRSKQHRSIPQAPAGEPQGRDSGTTPLKLKIHICEQWIRDLRNRRRYLRALILKDGNTPEHEKELNEIAKETQKWAEWRAELRSMIPERSDADSRVQQSVDR</sequence>
<dbReference type="AlphaFoldDB" id="A0A8H3TU50"/>
<dbReference type="EMBL" id="BLZA01000021">
    <property type="protein sequence ID" value="GHJ87104.1"/>
    <property type="molecule type" value="Genomic_DNA"/>
</dbReference>
<proteinExistence type="predicted"/>
<comment type="caution">
    <text evidence="2">The sequence shown here is derived from an EMBL/GenBank/DDBJ whole genome shotgun (WGS) entry which is preliminary data.</text>
</comment>